<evidence type="ECO:0000256" key="2">
    <source>
        <dbReference type="ARBA" id="ARBA00023002"/>
    </source>
</evidence>
<organism evidence="8 9">
    <name type="scientific">Dactylonectria estremocensis</name>
    <dbReference type="NCBI Taxonomy" id="1079267"/>
    <lineage>
        <taxon>Eukaryota</taxon>
        <taxon>Fungi</taxon>
        <taxon>Dikarya</taxon>
        <taxon>Ascomycota</taxon>
        <taxon>Pezizomycotina</taxon>
        <taxon>Sordariomycetes</taxon>
        <taxon>Hypocreomycetidae</taxon>
        <taxon>Hypocreales</taxon>
        <taxon>Nectriaceae</taxon>
        <taxon>Dactylonectria</taxon>
    </lineage>
</organism>
<protein>
    <recommendedName>
        <fullName evidence="3">aldehyde dehydrogenase (NAD(+))</fullName>
        <ecNumber evidence="3">1.2.1.3</ecNumber>
    </recommendedName>
</protein>
<dbReference type="PROSITE" id="PS00687">
    <property type="entry name" value="ALDEHYDE_DEHYDR_GLU"/>
    <property type="match status" value="1"/>
</dbReference>
<evidence type="ECO:0000256" key="4">
    <source>
        <dbReference type="ARBA" id="ARBA00049194"/>
    </source>
</evidence>
<dbReference type="OrthoDB" id="310895at2759"/>
<evidence type="ECO:0000313" key="8">
    <source>
        <dbReference type="EMBL" id="KAH7122000.1"/>
    </source>
</evidence>
<dbReference type="PROSITE" id="PS00070">
    <property type="entry name" value="ALDEHYDE_DEHYDR_CYS"/>
    <property type="match status" value="1"/>
</dbReference>
<evidence type="ECO:0000256" key="3">
    <source>
        <dbReference type="ARBA" id="ARBA00024226"/>
    </source>
</evidence>
<comment type="caution">
    <text evidence="8">The sequence shown here is derived from an EMBL/GenBank/DDBJ whole genome shotgun (WGS) entry which is preliminary data.</text>
</comment>
<dbReference type="FunFam" id="3.40.605.10:FF:000007">
    <property type="entry name" value="NAD/NADP-dependent betaine aldehyde dehydrogenase"/>
    <property type="match status" value="1"/>
</dbReference>
<name>A0A9P9IJX6_9HYPO</name>
<dbReference type="InterPro" id="IPR016162">
    <property type="entry name" value="Ald_DH_N"/>
</dbReference>
<dbReference type="Gene3D" id="3.40.309.10">
    <property type="entry name" value="Aldehyde Dehydrogenase, Chain A, domain 2"/>
    <property type="match status" value="1"/>
</dbReference>
<dbReference type="InterPro" id="IPR029510">
    <property type="entry name" value="Ald_DH_CS_GLU"/>
</dbReference>
<reference evidence="8" key="1">
    <citation type="journal article" date="2021" name="Nat. Commun.">
        <title>Genetic determinants of endophytism in the Arabidopsis root mycobiome.</title>
        <authorList>
            <person name="Mesny F."/>
            <person name="Miyauchi S."/>
            <person name="Thiergart T."/>
            <person name="Pickel B."/>
            <person name="Atanasova L."/>
            <person name="Karlsson M."/>
            <person name="Huettel B."/>
            <person name="Barry K.W."/>
            <person name="Haridas S."/>
            <person name="Chen C."/>
            <person name="Bauer D."/>
            <person name="Andreopoulos W."/>
            <person name="Pangilinan J."/>
            <person name="LaButti K."/>
            <person name="Riley R."/>
            <person name="Lipzen A."/>
            <person name="Clum A."/>
            <person name="Drula E."/>
            <person name="Henrissat B."/>
            <person name="Kohler A."/>
            <person name="Grigoriev I.V."/>
            <person name="Martin F.M."/>
            <person name="Hacquard S."/>
        </authorList>
    </citation>
    <scope>NUCLEOTIDE SEQUENCE</scope>
    <source>
        <strain evidence="8">MPI-CAGE-AT-0021</strain>
    </source>
</reference>
<comment type="similarity">
    <text evidence="1 6">Belongs to the aldehyde dehydrogenase family.</text>
</comment>
<dbReference type="SUPFAM" id="SSF53720">
    <property type="entry name" value="ALDH-like"/>
    <property type="match status" value="1"/>
</dbReference>
<evidence type="ECO:0000256" key="1">
    <source>
        <dbReference type="ARBA" id="ARBA00009986"/>
    </source>
</evidence>
<sequence>MSFESNLFINGKYVPSSTGDTLTIHSPNDDSIVADKIQVASEADVDAAVRAARAALPGWKATAALRRGVIMNKFADLLEANVERLASLEGKAMGQPIGTARANLGIAISIWRYYAGAASKIAGECLTPDADNVYKIVQYEPLGVCAGICAWNGSHLQTSWKAAPAVAAGNTFILKSSEKTPIALCQYGQLIQEAGFPSGVINILAGAGKVGALLASHMDIAKIAFTGSVATGRAVQLAATKSNLKRVTLELGGKSPAIIFNDANITNAIYHSSTTFLRNSGQVCVAASRVLVQEDIAPDFIQALKAAFEDAATKMGDPSSEQTVFGPLADRKHFDHVKGFVDSSKAEGIEVLAGGERIGDKGTFLQPTVLLNPDLNSRVYTEEIFGPVLCVRTFKTEEEVIELANDSRFGLGSTIYTSDIARALRVAGQIEVGTIGINTGFIPNKSTPFGGWKESGIGREGGSEGLKGYLQAKTIHINMTLQTE</sequence>
<evidence type="ECO:0000256" key="5">
    <source>
        <dbReference type="PROSITE-ProRule" id="PRU10007"/>
    </source>
</evidence>
<dbReference type="AlphaFoldDB" id="A0A9P9IJX6"/>
<dbReference type="PANTHER" id="PTHR11699">
    <property type="entry name" value="ALDEHYDE DEHYDROGENASE-RELATED"/>
    <property type="match status" value="1"/>
</dbReference>
<feature type="active site" evidence="5">
    <location>
        <position position="250"/>
    </location>
</feature>
<dbReference type="EC" id="1.2.1.3" evidence="3"/>
<feature type="domain" description="Aldehyde dehydrogenase" evidence="7">
    <location>
        <begin position="14"/>
        <end position="475"/>
    </location>
</feature>
<dbReference type="EMBL" id="JAGMUU010000026">
    <property type="protein sequence ID" value="KAH7122000.1"/>
    <property type="molecule type" value="Genomic_DNA"/>
</dbReference>
<proteinExistence type="inferred from homology"/>
<evidence type="ECO:0000313" key="9">
    <source>
        <dbReference type="Proteomes" id="UP000717696"/>
    </source>
</evidence>
<evidence type="ECO:0000256" key="6">
    <source>
        <dbReference type="RuleBase" id="RU003345"/>
    </source>
</evidence>
<keyword evidence="2 6" id="KW-0560">Oxidoreductase</keyword>
<dbReference type="InterPro" id="IPR016163">
    <property type="entry name" value="Ald_DH_C"/>
</dbReference>
<gene>
    <name evidence="8" type="ORF">B0J13DRAFT_566783</name>
</gene>
<dbReference type="Pfam" id="PF00171">
    <property type="entry name" value="Aldedh"/>
    <property type="match status" value="1"/>
</dbReference>
<dbReference type="InterPro" id="IPR016161">
    <property type="entry name" value="Ald_DH/histidinol_DH"/>
</dbReference>
<dbReference type="FunFam" id="3.40.309.10:FF:000012">
    <property type="entry name" value="Betaine aldehyde dehydrogenase"/>
    <property type="match status" value="1"/>
</dbReference>
<accession>A0A9P9IJX6</accession>
<dbReference type="InterPro" id="IPR015590">
    <property type="entry name" value="Aldehyde_DH_dom"/>
</dbReference>
<keyword evidence="9" id="KW-1185">Reference proteome</keyword>
<comment type="catalytic activity">
    <reaction evidence="4">
        <text>an aldehyde + NAD(+) + H2O = a carboxylate + NADH + 2 H(+)</text>
        <dbReference type="Rhea" id="RHEA:16185"/>
        <dbReference type="ChEBI" id="CHEBI:15377"/>
        <dbReference type="ChEBI" id="CHEBI:15378"/>
        <dbReference type="ChEBI" id="CHEBI:17478"/>
        <dbReference type="ChEBI" id="CHEBI:29067"/>
        <dbReference type="ChEBI" id="CHEBI:57540"/>
        <dbReference type="ChEBI" id="CHEBI:57945"/>
        <dbReference type="EC" id="1.2.1.3"/>
    </reaction>
</comment>
<evidence type="ECO:0000259" key="7">
    <source>
        <dbReference type="Pfam" id="PF00171"/>
    </source>
</evidence>
<dbReference type="Proteomes" id="UP000717696">
    <property type="component" value="Unassembled WGS sequence"/>
</dbReference>
<dbReference type="Gene3D" id="3.40.605.10">
    <property type="entry name" value="Aldehyde Dehydrogenase, Chain A, domain 1"/>
    <property type="match status" value="1"/>
</dbReference>
<dbReference type="GO" id="GO:0004029">
    <property type="term" value="F:aldehyde dehydrogenase (NAD+) activity"/>
    <property type="evidence" value="ECO:0007669"/>
    <property type="project" value="UniProtKB-EC"/>
</dbReference>
<dbReference type="InterPro" id="IPR016160">
    <property type="entry name" value="Ald_DH_CS_CYS"/>
</dbReference>